<dbReference type="AlphaFoldDB" id="A0A1Q3CBX2"/>
<dbReference type="InterPro" id="IPR036397">
    <property type="entry name" value="RNaseH_sf"/>
</dbReference>
<evidence type="ECO:0000259" key="1">
    <source>
        <dbReference type="Pfam" id="PF13456"/>
    </source>
</evidence>
<dbReference type="EMBL" id="BDDD01001664">
    <property type="protein sequence ID" value="GAV77724.1"/>
    <property type="molecule type" value="Genomic_DNA"/>
</dbReference>
<sequence length="107" mass="11921">MEEDTHWKLYVDGSLSSKGNGAGLMLICPKGDTLKYMLKFYFPASNNAAEYESVLIGLIMAKHVGAKNVKVYNDSQLVISQLNGNYETSELVLARYLNKVKRLLNSS</sequence>
<evidence type="ECO:0000313" key="2">
    <source>
        <dbReference type="EMBL" id="GAV77724.1"/>
    </source>
</evidence>
<comment type="caution">
    <text evidence="2">The sequence shown here is derived from an EMBL/GenBank/DDBJ whole genome shotgun (WGS) entry which is preliminary data.</text>
</comment>
<accession>A0A1Q3CBX2</accession>
<name>A0A1Q3CBX2_CEPFO</name>
<gene>
    <name evidence="2" type="ORF">CFOL_v3_21195</name>
</gene>
<dbReference type="Gene3D" id="3.30.420.10">
    <property type="entry name" value="Ribonuclease H-like superfamily/Ribonuclease H"/>
    <property type="match status" value="1"/>
</dbReference>
<dbReference type="CDD" id="cd09279">
    <property type="entry name" value="RNase_HI_like"/>
    <property type="match status" value="1"/>
</dbReference>
<dbReference type="InParanoid" id="A0A1Q3CBX2"/>
<dbReference type="GO" id="GO:0004523">
    <property type="term" value="F:RNA-DNA hybrid ribonuclease activity"/>
    <property type="evidence" value="ECO:0007669"/>
    <property type="project" value="InterPro"/>
</dbReference>
<dbReference type="GO" id="GO:0003676">
    <property type="term" value="F:nucleic acid binding"/>
    <property type="evidence" value="ECO:0007669"/>
    <property type="project" value="InterPro"/>
</dbReference>
<protein>
    <submittedName>
        <fullName evidence="2">RVT_3 domain-containing protein</fullName>
    </submittedName>
</protein>
<reference evidence="3" key="1">
    <citation type="submission" date="2016-04" db="EMBL/GenBank/DDBJ databases">
        <title>Cephalotus genome sequencing.</title>
        <authorList>
            <person name="Fukushima K."/>
            <person name="Hasebe M."/>
            <person name="Fang X."/>
        </authorList>
    </citation>
    <scope>NUCLEOTIDE SEQUENCE [LARGE SCALE GENOMIC DNA]</scope>
    <source>
        <strain evidence="3">cv. St1</strain>
    </source>
</reference>
<organism evidence="2 3">
    <name type="scientific">Cephalotus follicularis</name>
    <name type="common">Albany pitcher plant</name>
    <dbReference type="NCBI Taxonomy" id="3775"/>
    <lineage>
        <taxon>Eukaryota</taxon>
        <taxon>Viridiplantae</taxon>
        <taxon>Streptophyta</taxon>
        <taxon>Embryophyta</taxon>
        <taxon>Tracheophyta</taxon>
        <taxon>Spermatophyta</taxon>
        <taxon>Magnoliopsida</taxon>
        <taxon>eudicotyledons</taxon>
        <taxon>Gunneridae</taxon>
        <taxon>Pentapetalae</taxon>
        <taxon>rosids</taxon>
        <taxon>fabids</taxon>
        <taxon>Oxalidales</taxon>
        <taxon>Cephalotaceae</taxon>
        <taxon>Cephalotus</taxon>
    </lineage>
</organism>
<dbReference type="Pfam" id="PF13456">
    <property type="entry name" value="RVT_3"/>
    <property type="match status" value="1"/>
</dbReference>
<dbReference type="OrthoDB" id="1938451at2759"/>
<keyword evidence="3" id="KW-1185">Reference proteome</keyword>
<dbReference type="SUPFAM" id="SSF53098">
    <property type="entry name" value="Ribonuclease H-like"/>
    <property type="match status" value="1"/>
</dbReference>
<proteinExistence type="predicted"/>
<feature type="domain" description="RNase H type-1" evidence="1">
    <location>
        <begin position="12"/>
        <end position="105"/>
    </location>
</feature>
<dbReference type="InterPro" id="IPR012337">
    <property type="entry name" value="RNaseH-like_sf"/>
</dbReference>
<dbReference type="PANTHER" id="PTHR48475">
    <property type="entry name" value="RIBONUCLEASE H"/>
    <property type="match status" value="1"/>
</dbReference>
<dbReference type="Proteomes" id="UP000187406">
    <property type="component" value="Unassembled WGS sequence"/>
</dbReference>
<dbReference type="PANTHER" id="PTHR48475:SF1">
    <property type="entry name" value="RNASE H TYPE-1 DOMAIN-CONTAINING PROTEIN"/>
    <property type="match status" value="1"/>
</dbReference>
<dbReference type="InterPro" id="IPR002156">
    <property type="entry name" value="RNaseH_domain"/>
</dbReference>
<evidence type="ECO:0000313" key="3">
    <source>
        <dbReference type="Proteomes" id="UP000187406"/>
    </source>
</evidence>